<organism evidence="2 3">
    <name type="scientific">marine gamma proteobacterium HTCC2143</name>
    <dbReference type="NCBI Taxonomy" id="247633"/>
    <lineage>
        <taxon>Bacteria</taxon>
        <taxon>Pseudomonadati</taxon>
        <taxon>Pseudomonadota</taxon>
        <taxon>Gammaproteobacteria</taxon>
        <taxon>Cellvibrionales</taxon>
        <taxon>Spongiibacteraceae</taxon>
        <taxon>BD1-7 clade</taxon>
    </lineage>
</organism>
<keyword evidence="1" id="KW-0472">Membrane</keyword>
<evidence type="ECO:0000313" key="2">
    <source>
        <dbReference type="EMBL" id="EAW29759.1"/>
    </source>
</evidence>
<comment type="caution">
    <text evidence="2">The sequence shown here is derived from an EMBL/GenBank/DDBJ whole genome shotgun (WGS) entry which is preliminary data.</text>
</comment>
<evidence type="ECO:0000313" key="3">
    <source>
        <dbReference type="Proteomes" id="UP000004931"/>
    </source>
</evidence>
<feature type="transmembrane region" description="Helical" evidence="1">
    <location>
        <begin position="12"/>
        <end position="31"/>
    </location>
</feature>
<feature type="transmembrane region" description="Helical" evidence="1">
    <location>
        <begin position="76"/>
        <end position="96"/>
    </location>
</feature>
<proteinExistence type="predicted"/>
<reference evidence="2 3" key="1">
    <citation type="journal article" date="2010" name="J. Bacteriol.">
        <title>Genome sequence of the oligotrophic marine Gammaproteobacterium HTCC2143, isolated from the Oregon Coast.</title>
        <authorList>
            <person name="Oh H.M."/>
            <person name="Kang I."/>
            <person name="Ferriera S."/>
            <person name="Giovannoni S.J."/>
            <person name="Cho J.C."/>
        </authorList>
    </citation>
    <scope>NUCLEOTIDE SEQUENCE [LARGE SCALE GENOMIC DNA]</scope>
    <source>
        <strain evidence="2 3">HTCC2143</strain>
    </source>
</reference>
<keyword evidence="3" id="KW-1185">Reference proteome</keyword>
<sequence>MNMDEVTTPKKALALYLIPVVFLVYFVIGALTGEIRFPGRTGIQGVSALLACGFPALWLASKVVRHEPKINLAAKTRTILAPLIMAIGVGIFFYVINEA</sequence>
<protein>
    <submittedName>
        <fullName evidence="2">Uncharacterized protein</fullName>
    </submittedName>
</protein>
<accession>A0YH90</accession>
<keyword evidence="1" id="KW-0812">Transmembrane</keyword>
<evidence type="ECO:0000256" key="1">
    <source>
        <dbReference type="SAM" id="Phobius"/>
    </source>
</evidence>
<dbReference type="EMBL" id="AAVT01000015">
    <property type="protein sequence ID" value="EAW29759.1"/>
    <property type="molecule type" value="Genomic_DNA"/>
</dbReference>
<dbReference type="Proteomes" id="UP000004931">
    <property type="component" value="Unassembled WGS sequence"/>
</dbReference>
<feature type="transmembrane region" description="Helical" evidence="1">
    <location>
        <begin position="43"/>
        <end position="64"/>
    </location>
</feature>
<name>A0YH90_9GAMM</name>
<gene>
    <name evidence="2" type="ORF">GP2143_06918</name>
</gene>
<keyword evidence="1" id="KW-1133">Transmembrane helix</keyword>
<dbReference type="AlphaFoldDB" id="A0YH90"/>